<gene>
    <name evidence="1" type="ORF">BMAGN_1538</name>
</gene>
<keyword evidence="2" id="KW-1185">Reference proteome</keyword>
<protein>
    <submittedName>
        <fullName evidence="1">Uncharacterized protein</fullName>
    </submittedName>
</protein>
<name>A0A087B9M8_9BIFI</name>
<dbReference type="AlphaFoldDB" id="A0A087B9M8"/>
<evidence type="ECO:0000313" key="1">
    <source>
        <dbReference type="EMBL" id="KFI67728.1"/>
    </source>
</evidence>
<accession>A0A087B9M8</accession>
<reference evidence="1 2" key="1">
    <citation type="submission" date="2014-03" db="EMBL/GenBank/DDBJ databases">
        <title>Genomics of Bifidobacteria.</title>
        <authorList>
            <person name="Ventura M."/>
            <person name="Milani C."/>
            <person name="Lugli G.A."/>
        </authorList>
    </citation>
    <scope>NUCLEOTIDE SEQUENCE [LARGE SCALE GENOMIC DNA]</scope>
    <source>
        <strain evidence="1 2">LMG 11591</strain>
    </source>
</reference>
<dbReference type="EMBL" id="JGZB01000009">
    <property type="protein sequence ID" value="KFI67728.1"/>
    <property type="molecule type" value="Genomic_DNA"/>
</dbReference>
<dbReference type="STRING" id="1692.BMAGN_1538"/>
<evidence type="ECO:0000313" key="2">
    <source>
        <dbReference type="Proteomes" id="UP000029052"/>
    </source>
</evidence>
<dbReference type="RefSeq" id="WP_022860378.1">
    <property type="nucleotide sequence ID" value="NZ_JGZB01000009.1"/>
</dbReference>
<proteinExistence type="predicted"/>
<dbReference type="Proteomes" id="UP000029052">
    <property type="component" value="Unassembled WGS sequence"/>
</dbReference>
<comment type="caution">
    <text evidence="1">The sequence shown here is derived from an EMBL/GenBank/DDBJ whole genome shotgun (WGS) entry which is preliminary data.</text>
</comment>
<sequence>MREDSKDTIRRIIREHIRLRMYTDNAFEPFDVDGCANDIADEIFDVLKEEEVTP</sequence>
<organism evidence="1 2">
    <name type="scientific">Bifidobacterium magnum</name>
    <dbReference type="NCBI Taxonomy" id="1692"/>
    <lineage>
        <taxon>Bacteria</taxon>
        <taxon>Bacillati</taxon>
        <taxon>Actinomycetota</taxon>
        <taxon>Actinomycetes</taxon>
        <taxon>Bifidobacteriales</taxon>
        <taxon>Bifidobacteriaceae</taxon>
        <taxon>Bifidobacterium</taxon>
    </lineage>
</organism>